<organism evidence="2 3">
    <name type="scientific">Candidatus Mycolicibacterium alkanivorans</name>
    <dbReference type="NCBI Taxonomy" id="2954114"/>
    <lineage>
        <taxon>Bacteria</taxon>
        <taxon>Bacillati</taxon>
        <taxon>Actinomycetota</taxon>
        <taxon>Actinomycetes</taxon>
        <taxon>Mycobacteriales</taxon>
        <taxon>Mycobacteriaceae</taxon>
        <taxon>Mycolicibacterium</taxon>
    </lineage>
</organism>
<name>A0ABS9YU65_9MYCO</name>
<keyword evidence="1" id="KW-0472">Membrane</keyword>
<feature type="transmembrane region" description="Helical" evidence="1">
    <location>
        <begin position="20"/>
        <end position="45"/>
    </location>
</feature>
<reference evidence="2" key="1">
    <citation type="journal article" date="2022" name="ISME J.">
        <title>Identification of active gaseous-alkane degraders at natural gas seeps.</title>
        <authorList>
            <person name="Farhan Ul Haque M."/>
            <person name="Hernandez M."/>
            <person name="Crombie A.T."/>
            <person name="Murrell J.C."/>
        </authorList>
    </citation>
    <scope>NUCLEOTIDE SEQUENCE</scope>
    <source>
        <strain evidence="2">ANDR5</strain>
    </source>
</reference>
<evidence type="ECO:0000256" key="1">
    <source>
        <dbReference type="SAM" id="Phobius"/>
    </source>
</evidence>
<protein>
    <recommendedName>
        <fullName evidence="4">Ammonium transporter AmtB-like domain-containing protein</fullName>
    </recommendedName>
</protein>
<sequence>MNSVSQFAAMGGYTGEMSTASLLMSIVVISLAIAMPALVLAISILKSPGKGLDEEIGLGKVSLHDEMWDFVSAVESGEVTLASIDAGACDSPTRTLGSSPHRSAG</sequence>
<proteinExistence type="predicted"/>
<keyword evidence="3" id="KW-1185">Reference proteome</keyword>
<dbReference type="RefSeq" id="WP_243070404.1">
    <property type="nucleotide sequence ID" value="NZ_JAIVFL010000001.1"/>
</dbReference>
<gene>
    <name evidence="2" type="ORF">K9U37_02690</name>
</gene>
<dbReference type="Proteomes" id="UP001139068">
    <property type="component" value="Unassembled WGS sequence"/>
</dbReference>
<accession>A0ABS9YU65</accession>
<evidence type="ECO:0008006" key="4">
    <source>
        <dbReference type="Google" id="ProtNLM"/>
    </source>
</evidence>
<comment type="caution">
    <text evidence="2">The sequence shown here is derived from an EMBL/GenBank/DDBJ whole genome shotgun (WGS) entry which is preliminary data.</text>
</comment>
<dbReference type="EMBL" id="JAIVFL010000001">
    <property type="protein sequence ID" value="MCI4673914.1"/>
    <property type="molecule type" value="Genomic_DNA"/>
</dbReference>
<keyword evidence="1" id="KW-1133">Transmembrane helix</keyword>
<keyword evidence="1" id="KW-0812">Transmembrane</keyword>
<evidence type="ECO:0000313" key="3">
    <source>
        <dbReference type="Proteomes" id="UP001139068"/>
    </source>
</evidence>
<evidence type="ECO:0000313" key="2">
    <source>
        <dbReference type="EMBL" id="MCI4673914.1"/>
    </source>
</evidence>